<evidence type="ECO:0000313" key="1">
    <source>
        <dbReference type="EMBL" id="TNC29774.1"/>
    </source>
</evidence>
<dbReference type="Proteomes" id="UP000305546">
    <property type="component" value="Unassembled WGS sequence"/>
</dbReference>
<comment type="caution">
    <text evidence="1">The sequence shown here is derived from an EMBL/GenBank/DDBJ whole genome shotgun (WGS) entry which is preliminary data.</text>
</comment>
<evidence type="ECO:0000313" key="2">
    <source>
        <dbReference type="Proteomes" id="UP000305546"/>
    </source>
</evidence>
<keyword evidence="2" id="KW-1185">Reference proteome</keyword>
<sequence length="97" mass="10660">MVDRFTGLPDVAPPGSTGGRFGSHALRVRGKIFAMFVRGRLVVKLPKSRVDELVEVGEGIRFDANKGTPMKEWLALAPESELAWHPVAEEAMLFVRG</sequence>
<evidence type="ECO:0008006" key="3">
    <source>
        <dbReference type="Google" id="ProtNLM"/>
    </source>
</evidence>
<protein>
    <recommendedName>
        <fullName evidence="3">TfoX/Sxy family protein</fullName>
    </recommendedName>
</protein>
<organism evidence="1 2">
    <name type="scientific">Amycolatopsis alkalitolerans</name>
    <dbReference type="NCBI Taxonomy" id="2547244"/>
    <lineage>
        <taxon>Bacteria</taxon>
        <taxon>Bacillati</taxon>
        <taxon>Actinomycetota</taxon>
        <taxon>Actinomycetes</taxon>
        <taxon>Pseudonocardiales</taxon>
        <taxon>Pseudonocardiaceae</taxon>
        <taxon>Amycolatopsis</taxon>
    </lineage>
</organism>
<reference evidence="1 2" key="1">
    <citation type="submission" date="2019-06" db="EMBL/GenBank/DDBJ databases">
        <title>Amycolatopsis alkalitolerans sp. nov., isolated from Gastrodia elata Blume.</title>
        <authorList>
            <person name="Narsing Rao M.P."/>
            <person name="Li W.J."/>
        </authorList>
    </citation>
    <scope>NUCLEOTIDE SEQUENCE [LARGE SCALE GENOMIC DNA]</scope>
    <source>
        <strain evidence="1 2">SYSUP0005</strain>
    </source>
</reference>
<accession>A0A5C4MA10</accession>
<gene>
    <name evidence="1" type="ORF">FG385_01295</name>
</gene>
<name>A0A5C4MA10_9PSEU</name>
<dbReference type="AlphaFoldDB" id="A0A5C4MA10"/>
<dbReference type="SUPFAM" id="SSF159894">
    <property type="entry name" value="YgaC/TfoX-N like"/>
    <property type="match status" value="1"/>
</dbReference>
<dbReference type="OrthoDB" id="8779526at2"/>
<proteinExistence type="predicted"/>
<dbReference type="EMBL" id="VDFW01000001">
    <property type="protein sequence ID" value="TNC29774.1"/>
    <property type="molecule type" value="Genomic_DNA"/>
</dbReference>